<sequence>MAEAGVHSKSRMGKLCTCVVGDTFNSDKDLIRQLIVRGNCTEVSVAESDVIMMICPIVSHLGPLDLDIQLEVVSEYLAGKPVVLVVLHDTFNPDSTIPDSSRLVTRGEVILTVDCLFNHRGLLDCPRNKEAVGMILKRLNVQPKQEFTEGEPRMGKLCTCVVGDTFNSDKDLIRQLIVRGNCTEVSVAESDVIMMICPIVSHLGPLDLDIQLEVVSEYLAGKPVVLVVLHDTFNPDSTIPDSSRLVTRGEVILTVDCLFDHRGLLDCPRNKEAVGMILKRLNVQPKQEFTEGEPRMGKLCTCVVGDTFNSDKDLIRQLIVRGNCTEVSVAESDVIMMICPIVSHLGPLDLDIQLEVVSEYLAGKPVVLVVLHDTFNPDSTIPDSSRLVTRGEVILTVDCLFNHRGLLDCPRNKEAVGMILKRLNVQPKV</sequence>
<keyword evidence="2" id="KW-1185">Reference proteome</keyword>
<comment type="caution">
    <text evidence="1">The sequence shown here is derived from an EMBL/GenBank/DDBJ whole genome shotgun (WGS) entry which is preliminary data.</text>
</comment>
<organism evidence="1 2">
    <name type="scientific">Coregonus suidteri</name>
    <dbReference type="NCBI Taxonomy" id="861788"/>
    <lineage>
        <taxon>Eukaryota</taxon>
        <taxon>Metazoa</taxon>
        <taxon>Chordata</taxon>
        <taxon>Craniata</taxon>
        <taxon>Vertebrata</taxon>
        <taxon>Euteleostomi</taxon>
        <taxon>Actinopterygii</taxon>
        <taxon>Neopterygii</taxon>
        <taxon>Teleostei</taxon>
        <taxon>Protacanthopterygii</taxon>
        <taxon>Salmoniformes</taxon>
        <taxon>Salmonidae</taxon>
        <taxon>Coregoninae</taxon>
        <taxon>Coregonus</taxon>
    </lineage>
</organism>
<protein>
    <submittedName>
        <fullName evidence="1">Uncharacterized protein</fullName>
    </submittedName>
</protein>
<accession>A0AAN8RIH2</accession>
<dbReference type="Proteomes" id="UP001356427">
    <property type="component" value="Unassembled WGS sequence"/>
</dbReference>
<gene>
    <name evidence="1" type="ORF">J4Q44_G00010400</name>
</gene>
<evidence type="ECO:0000313" key="2">
    <source>
        <dbReference type="Proteomes" id="UP001356427"/>
    </source>
</evidence>
<reference evidence="1 2" key="1">
    <citation type="submission" date="2021-04" db="EMBL/GenBank/DDBJ databases">
        <authorList>
            <person name="De Guttry C."/>
            <person name="Zahm M."/>
            <person name="Klopp C."/>
            <person name="Cabau C."/>
            <person name="Louis A."/>
            <person name="Berthelot C."/>
            <person name="Parey E."/>
            <person name="Roest Crollius H."/>
            <person name="Montfort J."/>
            <person name="Robinson-Rechavi M."/>
            <person name="Bucao C."/>
            <person name="Bouchez O."/>
            <person name="Gislard M."/>
            <person name="Lluch J."/>
            <person name="Milhes M."/>
            <person name="Lampietro C."/>
            <person name="Lopez Roques C."/>
            <person name="Donnadieu C."/>
            <person name="Braasch I."/>
            <person name="Desvignes T."/>
            <person name="Postlethwait J."/>
            <person name="Bobe J."/>
            <person name="Wedekind C."/>
            <person name="Guiguen Y."/>
        </authorList>
    </citation>
    <scope>NUCLEOTIDE SEQUENCE [LARGE SCALE GENOMIC DNA]</scope>
    <source>
        <strain evidence="1">Cs_M1</strain>
        <tissue evidence="1">Blood</tissue>
    </source>
</reference>
<name>A0AAN8RIH2_9TELE</name>
<evidence type="ECO:0000313" key="1">
    <source>
        <dbReference type="EMBL" id="KAK6329062.1"/>
    </source>
</evidence>
<dbReference type="EMBL" id="JAGTTL010000001">
    <property type="protein sequence ID" value="KAK6329062.1"/>
    <property type="molecule type" value="Genomic_DNA"/>
</dbReference>
<proteinExistence type="predicted"/>
<dbReference type="PANTHER" id="PTHR34488">
    <property type="entry name" value="SI:CH211-245H14.1-RELATED"/>
    <property type="match status" value="1"/>
</dbReference>
<dbReference type="AlphaFoldDB" id="A0AAN8RIH2"/>
<dbReference type="PANTHER" id="PTHR34488:SF1">
    <property type="entry name" value="SI:CH211-245H14.1-RELATED"/>
    <property type="match status" value="1"/>
</dbReference>